<dbReference type="CDD" id="cd03235">
    <property type="entry name" value="ABC_Metallic_Cations"/>
    <property type="match status" value="1"/>
</dbReference>
<keyword evidence="7" id="KW-1278">Translocase</keyword>
<dbReference type="GO" id="GO:0005524">
    <property type="term" value="F:ATP binding"/>
    <property type="evidence" value="ECO:0007669"/>
    <property type="project" value="UniProtKB-KW"/>
</dbReference>
<evidence type="ECO:0000256" key="3">
    <source>
        <dbReference type="ARBA" id="ARBA00022741"/>
    </source>
</evidence>
<keyword evidence="5 11" id="KW-0067">ATP-binding</keyword>
<dbReference type="Gene3D" id="3.40.50.300">
    <property type="entry name" value="P-loop containing nucleotide triphosphate hydrolases"/>
    <property type="match status" value="1"/>
</dbReference>
<dbReference type="InterPro" id="IPR017871">
    <property type="entry name" value="ABC_transporter-like_CS"/>
</dbReference>
<reference evidence="11 12" key="1">
    <citation type="submission" date="2024-02" db="EMBL/GenBank/DDBJ databases">
        <title>Bacteria isolated from the canopy kelp, Nereocystis luetkeana.</title>
        <authorList>
            <person name="Pfister C.A."/>
            <person name="Younker I.T."/>
            <person name="Light S.H."/>
        </authorList>
    </citation>
    <scope>NUCLEOTIDE SEQUENCE [LARGE SCALE GENOMIC DNA]</scope>
    <source>
        <strain evidence="11 12">TI.2.07</strain>
    </source>
</reference>
<dbReference type="SUPFAM" id="SSF52540">
    <property type="entry name" value="P-loop containing nucleoside triphosphate hydrolases"/>
    <property type="match status" value="1"/>
</dbReference>
<evidence type="ECO:0000256" key="1">
    <source>
        <dbReference type="ARBA" id="ARBA00022448"/>
    </source>
</evidence>
<dbReference type="NCBIfam" id="NF007090">
    <property type="entry name" value="PRK09544.1"/>
    <property type="match status" value="1"/>
</dbReference>
<feature type="domain" description="ABC transporter" evidence="10">
    <location>
        <begin position="14"/>
        <end position="229"/>
    </location>
</feature>
<dbReference type="InterPro" id="IPR050153">
    <property type="entry name" value="Metal_Ion_Import_ABC"/>
</dbReference>
<keyword evidence="3" id="KW-0547">Nucleotide-binding</keyword>
<dbReference type="Proteomes" id="UP001366060">
    <property type="component" value="Unassembled WGS sequence"/>
</dbReference>
<dbReference type="RefSeq" id="WP_341628410.1">
    <property type="nucleotide sequence ID" value="NZ_JBAKBA010000028.1"/>
</dbReference>
<organism evidence="11 12">
    <name type="scientific">Psychromonas arctica</name>
    <dbReference type="NCBI Taxonomy" id="168275"/>
    <lineage>
        <taxon>Bacteria</taxon>
        <taxon>Pseudomonadati</taxon>
        <taxon>Pseudomonadota</taxon>
        <taxon>Gammaproteobacteria</taxon>
        <taxon>Alteromonadales</taxon>
        <taxon>Psychromonadaceae</taxon>
        <taxon>Psychromonas</taxon>
    </lineage>
</organism>
<dbReference type="EMBL" id="JBAKBA010000028">
    <property type="protein sequence ID" value="MEL0659898.1"/>
    <property type="molecule type" value="Genomic_DNA"/>
</dbReference>
<proteinExistence type="predicted"/>
<evidence type="ECO:0000256" key="6">
    <source>
        <dbReference type="ARBA" id="ARBA00022906"/>
    </source>
</evidence>
<keyword evidence="2" id="KW-1003">Cell membrane</keyword>
<evidence type="ECO:0000256" key="5">
    <source>
        <dbReference type="ARBA" id="ARBA00022840"/>
    </source>
</evidence>
<evidence type="ECO:0000259" key="10">
    <source>
        <dbReference type="PROSITE" id="PS50893"/>
    </source>
</evidence>
<evidence type="ECO:0000256" key="7">
    <source>
        <dbReference type="ARBA" id="ARBA00022967"/>
    </source>
</evidence>
<evidence type="ECO:0000313" key="11">
    <source>
        <dbReference type="EMBL" id="MEL0659898.1"/>
    </source>
</evidence>
<dbReference type="SMART" id="SM00382">
    <property type="entry name" value="AAA"/>
    <property type="match status" value="1"/>
</dbReference>
<keyword evidence="4" id="KW-0862">Zinc</keyword>
<dbReference type="PROSITE" id="PS50893">
    <property type="entry name" value="ABC_TRANSPORTER_2"/>
    <property type="match status" value="1"/>
</dbReference>
<dbReference type="PANTHER" id="PTHR42734:SF9">
    <property type="entry name" value="ZINC IMPORT ATP-BINDING PROTEIN ZNUC"/>
    <property type="match status" value="1"/>
</dbReference>
<dbReference type="PROSITE" id="PS00211">
    <property type="entry name" value="ABC_TRANSPORTER_1"/>
    <property type="match status" value="1"/>
</dbReference>
<comment type="caution">
    <text evidence="11">The sequence shown here is derived from an EMBL/GenBank/DDBJ whole genome shotgun (WGS) entry which is preliminary data.</text>
</comment>
<evidence type="ECO:0000313" key="12">
    <source>
        <dbReference type="Proteomes" id="UP001366060"/>
    </source>
</evidence>
<keyword evidence="8" id="KW-0406">Ion transport</keyword>
<keyword evidence="9" id="KW-0472">Membrane</keyword>
<dbReference type="InterPro" id="IPR027417">
    <property type="entry name" value="P-loop_NTPase"/>
</dbReference>
<gene>
    <name evidence="11" type="primary">znuC</name>
    <name evidence="11" type="ORF">V6255_12195</name>
</gene>
<evidence type="ECO:0000256" key="4">
    <source>
        <dbReference type="ARBA" id="ARBA00022833"/>
    </source>
</evidence>
<protein>
    <submittedName>
        <fullName evidence="11">Zinc ABC transporter ATP-binding protein ZnuC</fullName>
    </submittedName>
</protein>
<evidence type="ECO:0000256" key="9">
    <source>
        <dbReference type="ARBA" id="ARBA00023136"/>
    </source>
</evidence>
<keyword evidence="6" id="KW-0864">Zinc transport</keyword>
<dbReference type="PANTHER" id="PTHR42734">
    <property type="entry name" value="METAL TRANSPORT SYSTEM ATP-BINDING PROTEIN TM_0124-RELATED"/>
    <property type="match status" value="1"/>
</dbReference>
<keyword evidence="12" id="KW-1185">Reference proteome</keyword>
<evidence type="ECO:0000256" key="2">
    <source>
        <dbReference type="ARBA" id="ARBA00022475"/>
    </source>
</evidence>
<keyword evidence="1" id="KW-0813">Transport</keyword>
<dbReference type="Pfam" id="PF00005">
    <property type="entry name" value="ABC_tran"/>
    <property type="match status" value="1"/>
</dbReference>
<name>A0ABU9HDB1_9GAMM</name>
<accession>A0ABU9HDB1</accession>
<dbReference type="InterPro" id="IPR003439">
    <property type="entry name" value="ABC_transporter-like_ATP-bd"/>
</dbReference>
<evidence type="ECO:0000256" key="8">
    <source>
        <dbReference type="ARBA" id="ARBA00023065"/>
    </source>
</evidence>
<sequence>MLAINKDNNSQPLLTLSNVNLQISGRSLLESVDLQLKPGEIVTVVGPNGAGKTTLLRVALGLQKPTSGKVEKAKDVTIGYVPQKLHIDPTFPITVRRFLALAKGHDKTKFVPLLKDVGAEHVIDSPLQGLSGGELQRVLMARALMREPDILVLDEPVQGVDVHGQVELYDLISRVRTERGCAILMVSHDLHLVMASTDRVFCLNKHICCSGTPEVVVNDPAYTALFGPYAARHLAFYVHDKEHQHDHEHHHECCGNEEDGKNG</sequence>
<dbReference type="InterPro" id="IPR003593">
    <property type="entry name" value="AAA+_ATPase"/>
</dbReference>